<organism evidence="3 4">
    <name type="scientific">Diploscapter pachys</name>
    <dbReference type="NCBI Taxonomy" id="2018661"/>
    <lineage>
        <taxon>Eukaryota</taxon>
        <taxon>Metazoa</taxon>
        <taxon>Ecdysozoa</taxon>
        <taxon>Nematoda</taxon>
        <taxon>Chromadorea</taxon>
        <taxon>Rhabditida</taxon>
        <taxon>Rhabditina</taxon>
        <taxon>Rhabditomorpha</taxon>
        <taxon>Rhabditoidea</taxon>
        <taxon>Rhabditidae</taxon>
        <taxon>Diploscapter</taxon>
    </lineage>
</organism>
<evidence type="ECO:0000313" key="3">
    <source>
        <dbReference type="EMBL" id="PAV84516.1"/>
    </source>
</evidence>
<dbReference type="Proteomes" id="UP000218231">
    <property type="component" value="Unassembled WGS sequence"/>
</dbReference>
<evidence type="ECO:0000313" key="4">
    <source>
        <dbReference type="Proteomes" id="UP000218231"/>
    </source>
</evidence>
<dbReference type="InterPro" id="IPR003137">
    <property type="entry name" value="PA_domain"/>
</dbReference>
<feature type="transmembrane region" description="Helical" evidence="1">
    <location>
        <begin position="6"/>
        <end position="22"/>
    </location>
</feature>
<keyword evidence="4" id="KW-1185">Reference proteome</keyword>
<evidence type="ECO:0000259" key="2">
    <source>
        <dbReference type="Pfam" id="PF02225"/>
    </source>
</evidence>
<dbReference type="SUPFAM" id="SSF52025">
    <property type="entry name" value="PA domain"/>
    <property type="match status" value="1"/>
</dbReference>
<reference evidence="3 4" key="1">
    <citation type="journal article" date="2017" name="Curr. Biol.">
        <title>Genome architecture and evolution of a unichromosomal asexual nematode.</title>
        <authorList>
            <person name="Fradin H."/>
            <person name="Zegar C."/>
            <person name="Gutwein M."/>
            <person name="Lucas J."/>
            <person name="Kovtun M."/>
            <person name="Corcoran D."/>
            <person name="Baugh L.R."/>
            <person name="Kiontke K."/>
            <person name="Gunsalus K."/>
            <person name="Fitch D.H."/>
            <person name="Piano F."/>
        </authorList>
    </citation>
    <scope>NUCLEOTIDE SEQUENCE [LARGE SCALE GENOMIC DNA]</scope>
    <source>
        <strain evidence="3">PF1309</strain>
    </source>
</reference>
<keyword evidence="1" id="KW-1133">Transmembrane helix</keyword>
<protein>
    <recommendedName>
        <fullName evidence="2">PA domain-containing protein</fullName>
    </recommendedName>
</protein>
<dbReference type="AlphaFoldDB" id="A0A2A2LE59"/>
<dbReference type="InterPro" id="IPR039373">
    <property type="entry name" value="Peptidase_M28B"/>
</dbReference>
<comment type="caution">
    <text evidence="3">The sequence shown here is derived from an EMBL/GenBank/DDBJ whole genome shotgun (WGS) entry which is preliminary data.</text>
</comment>
<name>A0A2A2LE59_9BILA</name>
<evidence type="ECO:0000256" key="1">
    <source>
        <dbReference type="SAM" id="Phobius"/>
    </source>
</evidence>
<dbReference type="OrthoDB" id="6491365at2759"/>
<proteinExistence type="predicted"/>
<dbReference type="InterPro" id="IPR046450">
    <property type="entry name" value="PA_dom_sf"/>
</dbReference>
<dbReference type="Pfam" id="PF02225">
    <property type="entry name" value="PA"/>
    <property type="match status" value="1"/>
</dbReference>
<keyword evidence="1" id="KW-0472">Membrane</keyword>
<dbReference type="STRING" id="2018661.A0A2A2LE59"/>
<dbReference type="Gene3D" id="3.50.30.30">
    <property type="match status" value="1"/>
</dbReference>
<sequence length="184" mass="20210">MIKIYGFIAVAILLIIGVTLLGKHHSERRHKVARPLTIDDMHSRHSRHLIDAIDAERIKQNLRALTKHPHVAGTDANKRVAEIIQQMWKEAGLEEAGIQWLAYAAPGTVTSDVVYVNYGTTTDYTHLKNMGISVKGKIAMMRYGNGFRGNKISMAQQNGAIGAILFSDPEEVAPTGVDPGKLST</sequence>
<feature type="domain" description="PA" evidence="2">
    <location>
        <begin position="109"/>
        <end position="175"/>
    </location>
</feature>
<accession>A0A2A2LE59</accession>
<gene>
    <name evidence="3" type="ORF">WR25_12247</name>
</gene>
<dbReference type="PANTHER" id="PTHR10404:SF77">
    <property type="entry name" value="GLUTAMATE CARBOXYPEPTIDASE 2 HOMOLOG"/>
    <property type="match status" value="1"/>
</dbReference>
<keyword evidence="1" id="KW-0812">Transmembrane</keyword>
<dbReference type="PANTHER" id="PTHR10404">
    <property type="entry name" value="N-ACETYLATED-ALPHA-LINKED ACIDIC DIPEPTIDASE"/>
    <property type="match status" value="1"/>
</dbReference>
<dbReference type="SUPFAM" id="SSF53187">
    <property type="entry name" value="Zn-dependent exopeptidases"/>
    <property type="match status" value="1"/>
</dbReference>
<dbReference type="EMBL" id="LIAE01006841">
    <property type="protein sequence ID" value="PAV84516.1"/>
    <property type="molecule type" value="Genomic_DNA"/>
</dbReference>
<dbReference type="GO" id="GO:0004180">
    <property type="term" value="F:carboxypeptidase activity"/>
    <property type="evidence" value="ECO:0007669"/>
    <property type="project" value="TreeGrafter"/>
</dbReference>